<keyword evidence="2" id="KW-1185">Reference proteome</keyword>
<evidence type="ECO:0000313" key="2">
    <source>
        <dbReference type="Proteomes" id="UP000025241"/>
    </source>
</evidence>
<dbReference type="PATRIC" id="fig|1301098.3.peg.5465"/>
<dbReference type="AlphaFoldDB" id="A0A024HQE0"/>
<name>A0A024HQE0_PSEKB</name>
<dbReference type="Proteomes" id="UP000025241">
    <property type="component" value="Chromosome I"/>
</dbReference>
<reference evidence="1 2" key="1">
    <citation type="submission" date="2013-03" db="EMBL/GenBank/DDBJ databases">
        <authorList>
            <person name="Linke B."/>
        </authorList>
    </citation>
    <scope>NUCLEOTIDE SEQUENCE [LARGE SCALE GENOMIC DNA]</scope>
    <source>
        <strain evidence="1 2">B13</strain>
    </source>
</reference>
<dbReference type="RefSeq" id="WP_043256168.1">
    <property type="nucleotide sequence ID" value="NZ_HG322950.1"/>
</dbReference>
<evidence type="ECO:0000313" key="1">
    <source>
        <dbReference type="EMBL" id="CDF86797.1"/>
    </source>
</evidence>
<reference evidence="1 2" key="2">
    <citation type="submission" date="2014-05" db="EMBL/GenBank/DDBJ databases">
        <title>Genome sequence of the 3-chlorobenzoate degrading bacterium Pseudomonas knackmussii B13 shows multiple evidence for horizontal gene transfer.</title>
        <authorList>
            <person name="Miyazaki R."/>
            <person name="Bertelli C."/>
            <person name="Falquet L."/>
            <person name="Robinson-Rechavi M."/>
            <person name="Gharib W."/>
            <person name="Roy S."/>
            <person name="Van der Meer J.R."/>
        </authorList>
    </citation>
    <scope>NUCLEOTIDE SEQUENCE [LARGE SCALE GENOMIC DNA]</scope>
    <source>
        <strain evidence="1 2">B13</strain>
    </source>
</reference>
<protein>
    <submittedName>
        <fullName evidence="1">Uncharacterized protein</fullName>
    </submittedName>
</protein>
<dbReference type="OrthoDB" id="9908659at2"/>
<sequence length="228" mass="24988">MMTMLTFAEPVLLKDHFLMPADTTPWPAVGTGAAYVGTKPGMTPARDRAPFRTQAHGMLPRSEYGESLAKTYGLYVLAFGGGQGLTPSIYVGITVRESVLVRIRKHRVKATGSHVGGRADVYGGVNHTERWRPFAEQRHIEHAGRPDQCADVRLLVGQLSLPVAEGAPLRRFEASLCSDQDGVLKQLKEMLWSGAARRVSLLTEKHGKAFAGDGMRIVFWNGQTKVFS</sequence>
<dbReference type="HOGENOM" id="CLU_1213981_0_0_6"/>
<proteinExistence type="predicted"/>
<dbReference type="KEGG" id="pkc:PKB_5487"/>
<dbReference type="EMBL" id="HG322950">
    <property type="protein sequence ID" value="CDF86797.1"/>
    <property type="molecule type" value="Genomic_DNA"/>
</dbReference>
<gene>
    <name evidence="1" type="ORF">PKB_5487</name>
</gene>
<organism evidence="1 2">
    <name type="scientific">Pseudomonas knackmussii (strain DSM 6978 / CCUG 54928 / LMG 23759 / B13)</name>
    <dbReference type="NCBI Taxonomy" id="1301098"/>
    <lineage>
        <taxon>Bacteria</taxon>
        <taxon>Pseudomonadati</taxon>
        <taxon>Pseudomonadota</taxon>
        <taxon>Gammaproteobacteria</taxon>
        <taxon>Pseudomonadales</taxon>
        <taxon>Pseudomonadaceae</taxon>
        <taxon>Pseudomonas</taxon>
    </lineage>
</organism>
<accession>A0A024HQE0</accession>